<feature type="transmembrane region" description="Helical" evidence="1">
    <location>
        <begin position="327"/>
        <end position="346"/>
    </location>
</feature>
<organism evidence="2 3">
    <name type="scientific">Luteolibacter soli</name>
    <dbReference type="NCBI Taxonomy" id="3135280"/>
    <lineage>
        <taxon>Bacteria</taxon>
        <taxon>Pseudomonadati</taxon>
        <taxon>Verrucomicrobiota</taxon>
        <taxon>Verrucomicrobiia</taxon>
        <taxon>Verrucomicrobiales</taxon>
        <taxon>Verrucomicrobiaceae</taxon>
        <taxon>Luteolibacter</taxon>
    </lineage>
</organism>
<feature type="transmembrane region" description="Helical" evidence="1">
    <location>
        <begin position="209"/>
        <end position="229"/>
    </location>
</feature>
<dbReference type="Proteomes" id="UP001371305">
    <property type="component" value="Unassembled WGS sequence"/>
</dbReference>
<evidence type="ECO:0000313" key="2">
    <source>
        <dbReference type="EMBL" id="MEK7950854.1"/>
    </source>
</evidence>
<reference evidence="2 3" key="1">
    <citation type="submission" date="2024-04" db="EMBL/GenBank/DDBJ databases">
        <title>Luteolibacter sp. isolated from soil.</title>
        <authorList>
            <person name="An J."/>
        </authorList>
    </citation>
    <scope>NUCLEOTIDE SEQUENCE [LARGE SCALE GENOMIC DNA]</scope>
    <source>
        <strain evidence="2 3">Y139</strain>
    </source>
</reference>
<accession>A0ABU9AV76</accession>
<protein>
    <recommendedName>
        <fullName evidence="4">VanZ-like domain-containing protein</fullName>
    </recommendedName>
</protein>
<feature type="transmembrane region" description="Helical" evidence="1">
    <location>
        <begin position="181"/>
        <end position="202"/>
    </location>
</feature>
<name>A0ABU9AV76_9BACT</name>
<dbReference type="EMBL" id="JBBUKT010000003">
    <property type="protein sequence ID" value="MEK7950854.1"/>
    <property type="molecule type" value="Genomic_DNA"/>
</dbReference>
<keyword evidence="1" id="KW-0472">Membrane</keyword>
<keyword evidence="1" id="KW-0812">Transmembrane</keyword>
<sequence length="397" mass="42999">MRRAFLPILPLALLLLIAGTWLAWQHRFEIDPSYPHLSLDDLVRDAVPDPGVTIQRNPAGNTEVTLTAGNPSSAVVQLLPLPLPGKVEFLMFDFAVKAEGLVPGPSPWSDGRVMIEWHPAHHRMEAQYLVSSRGNDAAENPCVVDDSPHGPAVPVLRLEHLGSSGSFHLKHCRIDVVRETAWWRIGHWVLLAGWFAWAAVVATWGRTSGLGASLLAAALWVFCVTQWAVPGPWGSIRPLAPLFAISEPAGRAVLSAPAVPPAAKPPASTATPPAQVPKSLGELPFGGSLLLEIKDRIKQARPLFHTLLFLGPTLVLVFLIGRWKSAVFAALLAGAIEWSQYLFGFGFDESDLFDLSFDALGVVLAILVHSRLSRWWRERKVASELAAAGDASASQAT</sequence>
<keyword evidence="3" id="KW-1185">Reference proteome</keyword>
<feature type="transmembrane region" description="Helical" evidence="1">
    <location>
        <begin position="352"/>
        <end position="370"/>
    </location>
</feature>
<proteinExistence type="predicted"/>
<keyword evidence="1" id="KW-1133">Transmembrane helix</keyword>
<gene>
    <name evidence="2" type="ORF">WKV53_10120</name>
</gene>
<dbReference type="RefSeq" id="WP_341404455.1">
    <property type="nucleotide sequence ID" value="NZ_JBBUKT010000003.1"/>
</dbReference>
<evidence type="ECO:0008006" key="4">
    <source>
        <dbReference type="Google" id="ProtNLM"/>
    </source>
</evidence>
<feature type="transmembrane region" description="Helical" evidence="1">
    <location>
        <begin position="303"/>
        <end position="320"/>
    </location>
</feature>
<comment type="caution">
    <text evidence="2">The sequence shown here is derived from an EMBL/GenBank/DDBJ whole genome shotgun (WGS) entry which is preliminary data.</text>
</comment>
<evidence type="ECO:0000256" key="1">
    <source>
        <dbReference type="SAM" id="Phobius"/>
    </source>
</evidence>
<evidence type="ECO:0000313" key="3">
    <source>
        <dbReference type="Proteomes" id="UP001371305"/>
    </source>
</evidence>